<dbReference type="Proteomes" id="UP000188318">
    <property type="component" value="Unassembled WGS sequence"/>
</dbReference>
<evidence type="ECO:0000313" key="2">
    <source>
        <dbReference type="Proteomes" id="UP000188318"/>
    </source>
</evidence>
<organism evidence="1 2">
    <name type="scientific">Aspergillus carbonarius (strain ITEM 5010)</name>
    <dbReference type="NCBI Taxonomy" id="602072"/>
    <lineage>
        <taxon>Eukaryota</taxon>
        <taxon>Fungi</taxon>
        <taxon>Dikarya</taxon>
        <taxon>Ascomycota</taxon>
        <taxon>Pezizomycotina</taxon>
        <taxon>Eurotiomycetes</taxon>
        <taxon>Eurotiomycetidae</taxon>
        <taxon>Eurotiales</taxon>
        <taxon>Aspergillaceae</taxon>
        <taxon>Aspergillus</taxon>
        <taxon>Aspergillus subgen. Circumdati</taxon>
    </lineage>
</organism>
<evidence type="ECO:0000313" key="1">
    <source>
        <dbReference type="EMBL" id="OOF95336.1"/>
    </source>
</evidence>
<name>A0A1R3RLH8_ASPC5</name>
<dbReference type="EMBL" id="KV907500">
    <property type="protein sequence ID" value="OOF95336.1"/>
    <property type="molecule type" value="Genomic_DNA"/>
</dbReference>
<accession>A0A1R3RLH8</accession>
<dbReference type="VEuPathDB" id="FungiDB:ASPCADRAFT_207810"/>
<dbReference type="OMA" id="TTHHVYR"/>
<sequence>MPVQRITYSKAHLESDSADEAVVEHSYKLEHRGVYGAHVRTAPSGTWHSNERDPREHLTVDFKKEDGSHITTHHVYRAQKPVTENK</sequence>
<proteinExistence type="predicted"/>
<gene>
    <name evidence="1" type="ORF">ASPCADRAFT_207810</name>
</gene>
<dbReference type="AlphaFoldDB" id="A0A1R3RLH8"/>
<dbReference type="OrthoDB" id="2790530at2759"/>
<protein>
    <submittedName>
        <fullName evidence="1">Uncharacterized protein</fullName>
    </submittedName>
</protein>
<keyword evidence="2" id="KW-1185">Reference proteome</keyword>
<reference evidence="2" key="1">
    <citation type="journal article" date="2017" name="Genome Biol.">
        <title>Comparative genomics reveals high biological diversity and specific adaptations in the industrially and medically important fungal genus Aspergillus.</title>
        <authorList>
            <person name="de Vries R.P."/>
            <person name="Riley R."/>
            <person name="Wiebenga A."/>
            <person name="Aguilar-Osorio G."/>
            <person name="Amillis S."/>
            <person name="Uchima C.A."/>
            <person name="Anderluh G."/>
            <person name="Asadollahi M."/>
            <person name="Askin M."/>
            <person name="Barry K."/>
            <person name="Battaglia E."/>
            <person name="Bayram O."/>
            <person name="Benocci T."/>
            <person name="Braus-Stromeyer S.A."/>
            <person name="Caldana C."/>
            <person name="Canovas D."/>
            <person name="Cerqueira G.C."/>
            <person name="Chen F."/>
            <person name="Chen W."/>
            <person name="Choi C."/>
            <person name="Clum A."/>
            <person name="Dos Santos R.A."/>
            <person name="Damasio A.R."/>
            <person name="Diallinas G."/>
            <person name="Emri T."/>
            <person name="Fekete E."/>
            <person name="Flipphi M."/>
            <person name="Freyberg S."/>
            <person name="Gallo A."/>
            <person name="Gournas C."/>
            <person name="Habgood R."/>
            <person name="Hainaut M."/>
            <person name="Harispe M.L."/>
            <person name="Henrissat B."/>
            <person name="Hilden K.S."/>
            <person name="Hope R."/>
            <person name="Hossain A."/>
            <person name="Karabika E."/>
            <person name="Karaffa L."/>
            <person name="Karanyi Z."/>
            <person name="Krasevec N."/>
            <person name="Kuo A."/>
            <person name="Kusch H."/>
            <person name="LaButti K."/>
            <person name="Lagendijk E.L."/>
            <person name="Lapidus A."/>
            <person name="Levasseur A."/>
            <person name="Lindquist E."/>
            <person name="Lipzen A."/>
            <person name="Logrieco A.F."/>
            <person name="MacCabe A."/>
            <person name="Maekelae M.R."/>
            <person name="Malavazi I."/>
            <person name="Melin P."/>
            <person name="Meyer V."/>
            <person name="Mielnichuk N."/>
            <person name="Miskei M."/>
            <person name="Molnar A.P."/>
            <person name="Mule G."/>
            <person name="Ngan C.Y."/>
            <person name="Orejas M."/>
            <person name="Orosz E."/>
            <person name="Ouedraogo J.P."/>
            <person name="Overkamp K.M."/>
            <person name="Park H.-S."/>
            <person name="Perrone G."/>
            <person name="Piumi F."/>
            <person name="Punt P.J."/>
            <person name="Ram A.F."/>
            <person name="Ramon A."/>
            <person name="Rauscher S."/>
            <person name="Record E."/>
            <person name="Riano-Pachon D.M."/>
            <person name="Robert V."/>
            <person name="Roehrig J."/>
            <person name="Ruller R."/>
            <person name="Salamov A."/>
            <person name="Salih N.S."/>
            <person name="Samson R.A."/>
            <person name="Sandor E."/>
            <person name="Sanguinetti M."/>
            <person name="Schuetze T."/>
            <person name="Sepcic K."/>
            <person name="Shelest E."/>
            <person name="Sherlock G."/>
            <person name="Sophianopoulou V."/>
            <person name="Squina F.M."/>
            <person name="Sun H."/>
            <person name="Susca A."/>
            <person name="Todd R.B."/>
            <person name="Tsang A."/>
            <person name="Unkles S.E."/>
            <person name="van de Wiele N."/>
            <person name="van Rossen-Uffink D."/>
            <person name="Oliveira J.V."/>
            <person name="Vesth T.C."/>
            <person name="Visser J."/>
            <person name="Yu J.-H."/>
            <person name="Zhou M."/>
            <person name="Andersen M.R."/>
            <person name="Archer D.B."/>
            <person name="Baker S.E."/>
            <person name="Benoit I."/>
            <person name="Brakhage A.A."/>
            <person name="Braus G.H."/>
            <person name="Fischer R."/>
            <person name="Frisvad J.C."/>
            <person name="Goldman G.H."/>
            <person name="Houbraken J."/>
            <person name="Oakley B."/>
            <person name="Pocsi I."/>
            <person name="Scazzocchio C."/>
            <person name="Seiboth B."/>
            <person name="vanKuyk P.A."/>
            <person name="Wortman J."/>
            <person name="Dyer P.S."/>
            <person name="Grigoriev I.V."/>
        </authorList>
    </citation>
    <scope>NUCLEOTIDE SEQUENCE [LARGE SCALE GENOMIC DNA]</scope>
    <source>
        <strain evidence="2">ITEM 5010</strain>
    </source>
</reference>